<accession>A0A084H3A9</accession>
<reference evidence="3 4" key="1">
    <citation type="journal article" date="2005" name="Int. J. Syst. Evol. Microbiol.">
        <title>Bacillus cibi sp. nov., isolated from jeotgal, a traditional Korean fermented seafood.</title>
        <authorList>
            <person name="Yoon J.H."/>
            <person name="Lee C.H."/>
            <person name="Oh T.K."/>
        </authorList>
    </citation>
    <scope>NUCLEOTIDE SEQUENCE [LARGE SCALE GENOMIC DNA]</scope>
    <source>
        <strain evidence="3 4">DSM 16189</strain>
    </source>
</reference>
<organism evidence="3 4">
    <name type="scientific">Metabacillus indicus</name>
    <name type="common">Bacillus indicus</name>
    <dbReference type="NCBI Taxonomy" id="246786"/>
    <lineage>
        <taxon>Bacteria</taxon>
        <taxon>Bacillati</taxon>
        <taxon>Bacillota</taxon>
        <taxon>Bacilli</taxon>
        <taxon>Bacillales</taxon>
        <taxon>Bacillaceae</taxon>
        <taxon>Metabacillus</taxon>
    </lineage>
</organism>
<dbReference type="InterPro" id="IPR006684">
    <property type="entry name" value="YbgC/YbaW"/>
</dbReference>
<dbReference type="GO" id="GO:0047617">
    <property type="term" value="F:fatty acyl-CoA hydrolase activity"/>
    <property type="evidence" value="ECO:0007669"/>
    <property type="project" value="TreeGrafter"/>
</dbReference>
<evidence type="ECO:0000256" key="2">
    <source>
        <dbReference type="ARBA" id="ARBA00022801"/>
    </source>
</evidence>
<dbReference type="STRING" id="246786.GS18_0203870"/>
<dbReference type="Gene3D" id="3.10.129.10">
    <property type="entry name" value="Hotdog Thioesterase"/>
    <property type="match status" value="1"/>
</dbReference>
<gene>
    <name evidence="3" type="ORF">GS18_0203870</name>
</gene>
<protein>
    <submittedName>
        <fullName evidence="3">Thioesterase</fullName>
    </submittedName>
</protein>
<keyword evidence="4" id="KW-1185">Reference proteome</keyword>
<dbReference type="AlphaFoldDB" id="A0A084H3A9"/>
<dbReference type="InterPro" id="IPR029069">
    <property type="entry name" value="HotDog_dom_sf"/>
</dbReference>
<dbReference type="SUPFAM" id="SSF54637">
    <property type="entry name" value="Thioesterase/thiol ester dehydrase-isomerase"/>
    <property type="match status" value="1"/>
</dbReference>
<evidence type="ECO:0000256" key="1">
    <source>
        <dbReference type="ARBA" id="ARBA00005953"/>
    </source>
</evidence>
<dbReference type="Pfam" id="PF13279">
    <property type="entry name" value="4HBT_2"/>
    <property type="match status" value="1"/>
</dbReference>
<dbReference type="PANTHER" id="PTHR31793:SF27">
    <property type="entry name" value="NOVEL THIOESTERASE SUPERFAMILY DOMAIN AND SAPOSIN A-TYPE DOMAIN CONTAINING PROTEIN (0610012H03RIK)"/>
    <property type="match status" value="1"/>
</dbReference>
<dbReference type="PANTHER" id="PTHR31793">
    <property type="entry name" value="4-HYDROXYBENZOYL-COA THIOESTERASE FAMILY MEMBER"/>
    <property type="match status" value="1"/>
</dbReference>
<name>A0A084H3A9_METID</name>
<dbReference type="PIRSF" id="PIRSF003230">
    <property type="entry name" value="YbgC"/>
    <property type="match status" value="1"/>
</dbReference>
<sequence length="135" mass="15662">MHEARMRVRFCETDALGHVNNTSYFIYLEDARVQFFEALGYCMSSGDWPFILARATCDFRGQAYFNEHLIIKTSVMKIGKKSFTVHHEITEQESGRLIAEGEAVIVTYNFKTEETEEMPDHLVEQLKNYAARINI</sequence>
<dbReference type="RefSeq" id="WP_029285159.1">
    <property type="nucleotide sequence ID" value="NZ_CANLZQ010000002.1"/>
</dbReference>
<keyword evidence="2" id="KW-0378">Hydrolase</keyword>
<dbReference type="EMBL" id="JNVC02000001">
    <property type="protein sequence ID" value="KEZ54071.1"/>
    <property type="molecule type" value="Genomic_DNA"/>
</dbReference>
<dbReference type="OrthoDB" id="9799036at2"/>
<proteinExistence type="inferred from homology"/>
<dbReference type="InterPro" id="IPR050563">
    <property type="entry name" value="4-hydroxybenzoyl-CoA_TE"/>
</dbReference>
<evidence type="ECO:0000313" key="4">
    <source>
        <dbReference type="Proteomes" id="UP000028549"/>
    </source>
</evidence>
<dbReference type="Proteomes" id="UP000028549">
    <property type="component" value="Unassembled WGS sequence"/>
</dbReference>
<dbReference type="CDD" id="cd00586">
    <property type="entry name" value="4HBT"/>
    <property type="match status" value="1"/>
</dbReference>
<comment type="similarity">
    <text evidence="1">Belongs to the 4-hydroxybenzoyl-CoA thioesterase family.</text>
</comment>
<comment type="caution">
    <text evidence="3">The sequence shown here is derived from an EMBL/GenBank/DDBJ whole genome shotgun (WGS) entry which is preliminary data.</text>
</comment>
<evidence type="ECO:0000313" key="3">
    <source>
        <dbReference type="EMBL" id="KEZ54071.1"/>
    </source>
</evidence>